<dbReference type="GO" id="GO:0008168">
    <property type="term" value="F:methyltransferase activity"/>
    <property type="evidence" value="ECO:0007669"/>
    <property type="project" value="UniProtKB-KW"/>
</dbReference>
<dbReference type="EMBL" id="JASZZX010000036">
    <property type="protein sequence ID" value="MDM3929388.1"/>
    <property type="molecule type" value="Genomic_DNA"/>
</dbReference>
<dbReference type="EC" id="2.1.-.-" evidence="2"/>
<reference evidence="2" key="2">
    <citation type="submission" date="2023-06" db="EMBL/GenBank/DDBJ databases">
        <authorList>
            <person name="Spilker T."/>
        </authorList>
    </citation>
    <scope>NUCLEOTIDE SEQUENCE</scope>
    <source>
        <strain evidence="2">FLAC1071</strain>
    </source>
</reference>
<dbReference type="PANTHER" id="PTHR43591">
    <property type="entry name" value="METHYLTRANSFERASE"/>
    <property type="match status" value="1"/>
</dbReference>
<keyword evidence="2" id="KW-0489">Methyltransferase</keyword>
<sequence>MTRGIVLPWALQGIEPAGEVLEIGAGSGAMAAEVLAAHPNIRITVTDYDDAMVAAARRRLAPFGSRATVRQADANALPFGDNTFNTVLTFIMLHHTVTWEQTLAEAVRVLAPGGTLIGYDLLSVLPTRALHRLEGAPYRLIRRGELEPVMHRLPLRDIQLRHNPLLVRFSATKRASAS</sequence>
<dbReference type="Proteomes" id="UP001529272">
    <property type="component" value="Unassembled WGS sequence"/>
</dbReference>
<name>A0ABT7P8T3_MYCIT</name>
<reference evidence="2" key="1">
    <citation type="submission" date="2023-06" db="EMBL/GenBank/DDBJ databases">
        <title>Itaconate inhibition of nontuberculous mycobacteria.</title>
        <authorList>
            <person name="Breen P."/>
            <person name="Zimbric M."/>
            <person name="Caverly L."/>
        </authorList>
    </citation>
    <scope>NUCLEOTIDE SEQUENCE</scope>
    <source>
        <strain evidence="2">FLAC1071</strain>
    </source>
</reference>
<dbReference type="RefSeq" id="WP_232526942.1">
    <property type="nucleotide sequence ID" value="NZ_CP012885.2"/>
</dbReference>
<dbReference type="Pfam" id="PF13649">
    <property type="entry name" value="Methyltransf_25"/>
    <property type="match status" value="1"/>
</dbReference>
<gene>
    <name evidence="2" type="ORF">QRB35_25745</name>
</gene>
<proteinExistence type="predicted"/>
<dbReference type="SUPFAM" id="SSF53335">
    <property type="entry name" value="S-adenosyl-L-methionine-dependent methyltransferases"/>
    <property type="match status" value="1"/>
</dbReference>
<protein>
    <submittedName>
        <fullName evidence="2">Class I SAM-dependent methyltransferase</fullName>
        <ecNumber evidence="2">2.1.-.-</ecNumber>
    </submittedName>
</protein>
<evidence type="ECO:0000313" key="3">
    <source>
        <dbReference type="Proteomes" id="UP001529272"/>
    </source>
</evidence>
<dbReference type="CDD" id="cd02440">
    <property type="entry name" value="AdoMet_MTases"/>
    <property type="match status" value="1"/>
</dbReference>
<keyword evidence="3" id="KW-1185">Reference proteome</keyword>
<evidence type="ECO:0000259" key="1">
    <source>
        <dbReference type="Pfam" id="PF13649"/>
    </source>
</evidence>
<accession>A0ABT7P8T3</accession>
<feature type="domain" description="Methyltransferase" evidence="1">
    <location>
        <begin position="20"/>
        <end position="114"/>
    </location>
</feature>
<keyword evidence="2" id="KW-0808">Transferase</keyword>
<dbReference type="InterPro" id="IPR029063">
    <property type="entry name" value="SAM-dependent_MTases_sf"/>
</dbReference>
<dbReference type="GO" id="GO:0032259">
    <property type="term" value="P:methylation"/>
    <property type="evidence" value="ECO:0007669"/>
    <property type="project" value="UniProtKB-KW"/>
</dbReference>
<organism evidence="2 3">
    <name type="scientific">Mycobacterium intracellulare subsp. chimaera</name>
    <dbReference type="NCBI Taxonomy" id="222805"/>
    <lineage>
        <taxon>Bacteria</taxon>
        <taxon>Bacillati</taxon>
        <taxon>Actinomycetota</taxon>
        <taxon>Actinomycetes</taxon>
        <taxon>Mycobacteriales</taxon>
        <taxon>Mycobacteriaceae</taxon>
        <taxon>Mycobacterium</taxon>
        <taxon>Mycobacterium avium complex (MAC)</taxon>
    </lineage>
</organism>
<evidence type="ECO:0000313" key="2">
    <source>
        <dbReference type="EMBL" id="MDM3929388.1"/>
    </source>
</evidence>
<dbReference type="Gene3D" id="3.40.50.150">
    <property type="entry name" value="Vaccinia Virus protein VP39"/>
    <property type="match status" value="1"/>
</dbReference>
<dbReference type="PANTHER" id="PTHR43591:SF24">
    <property type="entry name" value="2-METHOXY-6-POLYPRENYL-1,4-BENZOQUINOL METHYLASE, MITOCHONDRIAL"/>
    <property type="match status" value="1"/>
</dbReference>
<dbReference type="InterPro" id="IPR041698">
    <property type="entry name" value="Methyltransf_25"/>
</dbReference>
<comment type="caution">
    <text evidence="2">The sequence shown here is derived from an EMBL/GenBank/DDBJ whole genome shotgun (WGS) entry which is preliminary data.</text>
</comment>